<dbReference type="GeneID" id="19466016"/>
<name>S3D865_GLAL2</name>
<accession>S3D865</accession>
<dbReference type="OMA" id="YYEHENR"/>
<dbReference type="STRING" id="1116229.S3D865"/>
<feature type="domain" description="DUF7587" evidence="1">
    <location>
        <begin position="273"/>
        <end position="396"/>
    </location>
</feature>
<keyword evidence="3" id="KW-1185">Reference proteome</keyword>
<proteinExistence type="predicted"/>
<dbReference type="OrthoDB" id="4152607at2759"/>
<dbReference type="Proteomes" id="UP000016922">
    <property type="component" value="Unassembled WGS sequence"/>
</dbReference>
<reference evidence="2 3" key="1">
    <citation type="journal article" date="2013" name="BMC Genomics">
        <title>Genomics-driven discovery of the pneumocandin biosynthetic gene cluster in the fungus Glarea lozoyensis.</title>
        <authorList>
            <person name="Chen L."/>
            <person name="Yue Q."/>
            <person name="Zhang X."/>
            <person name="Xiang M."/>
            <person name="Wang C."/>
            <person name="Li S."/>
            <person name="Che Y."/>
            <person name="Ortiz-Lopez F.J."/>
            <person name="Bills G.F."/>
            <person name="Liu X."/>
            <person name="An Z."/>
        </authorList>
    </citation>
    <scope>NUCLEOTIDE SEQUENCE [LARGE SCALE GENOMIC DNA]</scope>
    <source>
        <strain evidence="3">ATCC 20868 / MF5171</strain>
    </source>
</reference>
<dbReference type="AlphaFoldDB" id="S3D865"/>
<evidence type="ECO:0000313" key="3">
    <source>
        <dbReference type="Proteomes" id="UP000016922"/>
    </source>
</evidence>
<dbReference type="RefSeq" id="XP_008079102.1">
    <property type="nucleotide sequence ID" value="XM_008080911.1"/>
</dbReference>
<sequence>MTDNIVALTNSVNSLEITDTTSEADDQTSDNPALVIQASITLLESSTKFVASQERRARSLADSTNIVDSLYINDLYSGYKKVTGLAEEIRILSETADNFKDAAQDCLFAYLVSLGSRSAAWVSEKSFLQDLLSHFVVELKDISRYVLDHSKDETQVLWKIAEECYNQATNCPGMLNPGDYFDKHREAAFEWPYDLEYEPAEYYEHENLLNVDEDYAREFHDQNEERAERAARQEQSWVEFWVAVLDNCPSGPTLFYPRASSNTKIWEFETTATPRYLFRTFDQKSSGRNDDCVIASTMAVMSLQDSRIDLLSLPKNQATSILHAHLTKSCWGSGAASDNLMSWTSSLLFAIQYAIWRRDTFKSNPEDIRICAIDTMKFPRGQFVQDLSLITAYQQEIENLEGREKNLFQLRRDDTRYHNGEYFSQGTVNIAGRSSMASLKSLKGFGLFKLYPEFDVEMMGKSRWTNRVRDLRLVWSKEQNTTTEEIQFASSVAMCFNDFKKPDMMLYSYRSRLAK</sequence>
<dbReference type="KEGG" id="glz:GLAREA_06963"/>
<evidence type="ECO:0000259" key="1">
    <source>
        <dbReference type="Pfam" id="PF24494"/>
    </source>
</evidence>
<dbReference type="HOGENOM" id="CLU_035446_1_0_1"/>
<organism evidence="2 3">
    <name type="scientific">Glarea lozoyensis (strain ATCC 20868 / MF5171)</name>
    <dbReference type="NCBI Taxonomy" id="1116229"/>
    <lineage>
        <taxon>Eukaryota</taxon>
        <taxon>Fungi</taxon>
        <taxon>Dikarya</taxon>
        <taxon>Ascomycota</taxon>
        <taxon>Pezizomycotina</taxon>
        <taxon>Leotiomycetes</taxon>
        <taxon>Helotiales</taxon>
        <taxon>Helotiaceae</taxon>
        <taxon>Glarea</taxon>
    </lineage>
</organism>
<evidence type="ECO:0000313" key="2">
    <source>
        <dbReference type="EMBL" id="EPE33950.1"/>
    </source>
</evidence>
<protein>
    <recommendedName>
        <fullName evidence="1">DUF7587 domain-containing protein</fullName>
    </recommendedName>
</protein>
<dbReference type="eggNOG" id="ENOG502SJQX">
    <property type="taxonomic scope" value="Eukaryota"/>
</dbReference>
<dbReference type="InterPro" id="IPR056009">
    <property type="entry name" value="DUF7587"/>
</dbReference>
<gene>
    <name evidence="2" type="ORF">GLAREA_06963</name>
</gene>
<dbReference type="EMBL" id="KE145357">
    <property type="protein sequence ID" value="EPE33950.1"/>
    <property type="molecule type" value="Genomic_DNA"/>
</dbReference>
<dbReference type="Pfam" id="PF24494">
    <property type="entry name" value="DUF7587"/>
    <property type="match status" value="1"/>
</dbReference>